<feature type="compositionally biased region" description="Basic residues" evidence="7">
    <location>
        <begin position="75"/>
        <end position="87"/>
    </location>
</feature>
<gene>
    <name evidence="5 8" type="primary">rpsU</name>
    <name evidence="8" type="ORF">KOR34_47740</name>
</gene>
<protein>
    <recommendedName>
        <fullName evidence="4 5">Small ribosomal subunit protein bS21</fullName>
    </recommendedName>
</protein>
<dbReference type="GO" id="GO:1990904">
    <property type="term" value="C:ribonucleoprotein complex"/>
    <property type="evidence" value="ECO:0007669"/>
    <property type="project" value="UniProtKB-KW"/>
</dbReference>
<dbReference type="Proteomes" id="UP000316714">
    <property type="component" value="Unassembled WGS sequence"/>
</dbReference>
<dbReference type="HAMAP" id="MF_00358">
    <property type="entry name" value="Ribosomal_bS21"/>
    <property type="match status" value="1"/>
</dbReference>
<reference evidence="8 9" key="1">
    <citation type="submission" date="2019-02" db="EMBL/GenBank/DDBJ databases">
        <title>Deep-cultivation of Planctomycetes and their phenomic and genomic characterization uncovers novel biology.</title>
        <authorList>
            <person name="Wiegand S."/>
            <person name="Jogler M."/>
            <person name="Boedeker C."/>
            <person name="Pinto D."/>
            <person name="Vollmers J."/>
            <person name="Rivas-Marin E."/>
            <person name="Kohn T."/>
            <person name="Peeters S.H."/>
            <person name="Heuer A."/>
            <person name="Rast P."/>
            <person name="Oberbeckmann S."/>
            <person name="Bunk B."/>
            <person name="Jeske O."/>
            <person name="Meyerdierks A."/>
            <person name="Storesund J.E."/>
            <person name="Kallscheuer N."/>
            <person name="Luecker S."/>
            <person name="Lage O.M."/>
            <person name="Pohl T."/>
            <person name="Merkel B.J."/>
            <person name="Hornburger P."/>
            <person name="Mueller R.-W."/>
            <person name="Bruemmer F."/>
            <person name="Labrenz M."/>
            <person name="Spormann A.M."/>
            <person name="Op Den Camp H."/>
            <person name="Overmann J."/>
            <person name="Amann R."/>
            <person name="Jetten M.S.M."/>
            <person name="Mascher T."/>
            <person name="Medema M.H."/>
            <person name="Devos D.P."/>
            <person name="Kaster A.-K."/>
            <person name="Ovreas L."/>
            <person name="Rohde M."/>
            <person name="Galperin M.Y."/>
            <person name="Jogler C."/>
        </authorList>
    </citation>
    <scope>NUCLEOTIDE SEQUENCE [LARGE SCALE GENOMIC DNA]</scope>
    <source>
        <strain evidence="8 9">KOR34</strain>
    </source>
</reference>
<proteinExistence type="inferred from homology"/>
<evidence type="ECO:0000256" key="2">
    <source>
        <dbReference type="ARBA" id="ARBA00022980"/>
    </source>
</evidence>
<keyword evidence="2 5" id="KW-0689">Ribosomal protein</keyword>
<dbReference type="Pfam" id="PF01165">
    <property type="entry name" value="Ribosomal_S21"/>
    <property type="match status" value="1"/>
</dbReference>
<dbReference type="EMBL" id="SIHJ01000005">
    <property type="protein sequence ID" value="TWT30216.1"/>
    <property type="molecule type" value="Genomic_DNA"/>
</dbReference>
<dbReference type="GO" id="GO:0003735">
    <property type="term" value="F:structural constituent of ribosome"/>
    <property type="evidence" value="ECO:0007669"/>
    <property type="project" value="InterPro"/>
</dbReference>
<sequence>MAILTNSRSAAHRADGEWHRNTQSGRINDVVKLTLRERETAQEAVRRFRKLVERSGIKKEMRVREFYEKPSETKRRARLRAQRRSRRERMLTSR</sequence>
<evidence type="ECO:0000313" key="9">
    <source>
        <dbReference type="Proteomes" id="UP000316714"/>
    </source>
</evidence>
<organism evidence="8 9">
    <name type="scientific">Posidoniimonas corsicana</name>
    <dbReference type="NCBI Taxonomy" id="1938618"/>
    <lineage>
        <taxon>Bacteria</taxon>
        <taxon>Pseudomonadati</taxon>
        <taxon>Planctomycetota</taxon>
        <taxon>Planctomycetia</taxon>
        <taxon>Pirellulales</taxon>
        <taxon>Lacipirellulaceae</taxon>
        <taxon>Posidoniimonas</taxon>
    </lineage>
</organism>
<name>A0A5C5UV27_9BACT</name>
<dbReference type="GO" id="GO:0005840">
    <property type="term" value="C:ribosome"/>
    <property type="evidence" value="ECO:0007669"/>
    <property type="project" value="UniProtKB-KW"/>
</dbReference>
<evidence type="ECO:0000256" key="5">
    <source>
        <dbReference type="HAMAP-Rule" id="MF_00358"/>
    </source>
</evidence>
<keyword evidence="9" id="KW-1185">Reference proteome</keyword>
<dbReference type="InterPro" id="IPR001911">
    <property type="entry name" value="Ribosomal_bS21"/>
</dbReference>
<dbReference type="PRINTS" id="PR00976">
    <property type="entry name" value="RIBOSOMALS21"/>
</dbReference>
<comment type="similarity">
    <text evidence="1 5 6">Belongs to the bacterial ribosomal protein bS21 family.</text>
</comment>
<evidence type="ECO:0000256" key="4">
    <source>
        <dbReference type="ARBA" id="ARBA00035135"/>
    </source>
</evidence>
<dbReference type="NCBIfam" id="TIGR00030">
    <property type="entry name" value="S21p"/>
    <property type="match status" value="1"/>
</dbReference>
<evidence type="ECO:0000313" key="8">
    <source>
        <dbReference type="EMBL" id="TWT30216.1"/>
    </source>
</evidence>
<dbReference type="GO" id="GO:0006412">
    <property type="term" value="P:translation"/>
    <property type="evidence" value="ECO:0007669"/>
    <property type="project" value="UniProtKB-UniRule"/>
</dbReference>
<dbReference type="Gene3D" id="1.20.5.1150">
    <property type="entry name" value="Ribosomal protein S8"/>
    <property type="match status" value="1"/>
</dbReference>
<evidence type="ECO:0000256" key="1">
    <source>
        <dbReference type="ARBA" id="ARBA00006640"/>
    </source>
</evidence>
<feature type="region of interest" description="Disordered" evidence="7">
    <location>
        <begin position="69"/>
        <end position="94"/>
    </location>
</feature>
<comment type="caution">
    <text evidence="8">The sequence shown here is derived from an EMBL/GenBank/DDBJ whole genome shotgun (WGS) entry which is preliminary data.</text>
</comment>
<evidence type="ECO:0000256" key="6">
    <source>
        <dbReference type="RuleBase" id="RU000667"/>
    </source>
</evidence>
<feature type="region of interest" description="Disordered" evidence="7">
    <location>
        <begin position="1"/>
        <end position="23"/>
    </location>
</feature>
<dbReference type="InterPro" id="IPR038380">
    <property type="entry name" value="Ribosomal_bS21_sf"/>
</dbReference>
<dbReference type="AlphaFoldDB" id="A0A5C5UV27"/>
<keyword evidence="3 5" id="KW-0687">Ribonucleoprotein</keyword>
<evidence type="ECO:0000256" key="3">
    <source>
        <dbReference type="ARBA" id="ARBA00023274"/>
    </source>
</evidence>
<accession>A0A5C5UV27</accession>
<evidence type="ECO:0000256" key="7">
    <source>
        <dbReference type="SAM" id="MobiDB-lite"/>
    </source>
</evidence>